<keyword evidence="3" id="KW-1003">Cell membrane</keyword>
<dbReference type="EMBL" id="ATHI01000004">
    <property type="protein sequence ID" value="EPR35473.1"/>
    <property type="molecule type" value="Genomic_DNA"/>
</dbReference>
<protein>
    <submittedName>
        <fullName evidence="9">ABC-type transporter, integral membrane subunit</fullName>
    </submittedName>
</protein>
<evidence type="ECO:0000256" key="1">
    <source>
        <dbReference type="ARBA" id="ARBA00004651"/>
    </source>
</evidence>
<sequence>MEEDGQVRTARRLPPTRRAAGVDSRRVWPYIPPMLALLARLAAKLAWVAVVFIGITVISFAVIHLAPGSPTDLETQMNPQASALARERLDKLYGLDRPLHVQYADWLSRLARFDFGRSISGDRRPVWDKIKERLPLTFGMNVASLILTLAIAAPIGVLSARRRGSAFDKGMTVFVFIGFAVPGYWLALLMMYWLGIVWPVLPISGLTSLGFDEMSLGEKLWDLSRHLALPIFIYTFGSLAGLSRFMRTSMLESLRQDYILTARAKGLPERLVVWRHALRNALLPVITILGLSVPGLIGGSVIIESIFALPGLGQLFFQAVMARDYPLIMGNLVLGALLTLAGNLLADLGYGLADPRVRAGAGRGA</sequence>
<evidence type="ECO:0000256" key="2">
    <source>
        <dbReference type="ARBA" id="ARBA00022448"/>
    </source>
</evidence>
<evidence type="ECO:0000259" key="8">
    <source>
        <dbReference type="PROSITE" id="PS50928"/>
    </source>
</evidence>
<dbReference type="InterPro" id="IPR035906">
    <property type="entry name" value="MetI-like_sf"/>
</dbReference>
<dbReference type="PANTHER" id="PTHR30465:SF0">
    <property type="entry name" value="OLIGOPEPTIDE TRANSPORT SYSTEM PERMEASE PROTEIN APPB"/>
    <property type="match status" value="1"/>
</dbReference>
<keyword evidence="2 7" id="KW-0813">Transport</keyword>
<accession>S7UT31</accession>
<dbReference type="PANTHER" id="PTHR30465">
    <property type="entry name" value="INNER MEMBRANE ABC TRANSPORTER"/>
    <property type="match status" value="1"/>
</dbReference>
<feature type="domain" description="ABC transmembrane type-1" evidence="8">
    <location>
        <begin position="134"/>
        <end position="346"/>
    </location>
</feature>
<feature type="transmembrane region" description="Helical" evidence="7">
    <location>
        <begin position="327"/>
        <end position="346"/>
    </location>
</feature>
<dbReference type="CDD" id="cd06261">
    <property type="entry name" value="TM_PBP2"/>
    <property type="match status" value="1"/>
</dbReference>
<feature type="transmembrane region" description="Helical" evidence="7">
    <location>
        <begin position="227"/>
        <end position="246"/>
    </location>
</feature>
<keyword evidence="5 7" id="KW-1133">Transmembrane helix</keyword>
<dbReference type="InterPro" id="IPR045621">
    <property type="entry name" value="BPD_transp_1_N"/>
</dbReference>
<evidence type="ECO:0000313" key="10">
    <source>
        <dbReference type="Proteomes" id="UP000014975"/>
    </source>
</evidence>
<dbReference type="Pfam" id="PF19300">
    <property type="entry name" value="BPD_transp_1_N"/>
    <property type="match status" value="1"/>
</dbReference>
<comment type="caution">
    <text evidence="9">The sequence shown here is derived from an EMBL/GenBank/DDBJ whole genome shotgun (WGS) entry which is preliminary data.</text>
</comment>
<evidence type="ECO:0000256" key="7">
    <source>
        <dbReference type="RuleBase" id="RU363032"/>
    </source>
</evidence>
<keyword evidence="4 7" id="KW-0812">Transmembrane</keyword>
<dbReference type="SUPFAM" id="SSF161098">
    <property type="entry name" value="MetI-like"/>
    <property type="match status" value="1"/>
</dbReference>
<feature type="transmembrane region" description="Helical" evidence="7">
    <location>
        <begin position="172"/>
        <end position="194"/>
    </location>
</feature>
<feature type="transmembrane region" description="Helical" evidence="7">
    <location>
        <begin position="45"/>
        <end position="66"/>
    </location>
</feature>
<evidence type="ECO:0000256" key="5">
    <source>
        <dbReference type="ARBA" id="ARBA00022989"/>
    </source>
</evidence>
<dbReference type="AlphaFoldDB" id="S7UT31"/>
<dbReference type="Pfam" id="PF00528">
    <property type="entry name" value="BPD_transp_1"/>
    <property type="match status" value="1"/>
</dbReference>
<dbReference type="Proteomes" id="UP000014975">
    <property type="component" value="Unassembled WGS sequence"/>
</dbReference>
<dbReference type="GO" id="GO:0055085">
    <property type="term" value="P:transmembrane transport"/>
    <property type="evidence" value="ECO:0007669"/>
    <property type="project" value="InterPro"/>
</dbReference>
<keyword evidence="6 7" id="KW-0472">Membrane</keyword>
<dbReference type="STRING" id="1121439.dsat_2174"/>
<feature type="transmembrane region" description="Helical" evidence="7">
    <location>
        <begin position="138"/>
        <end position="160"/>
    </location>
</feature>
<evidence type="ECO:0000256" key="4">
    <source>
        <dbReference type="ARBA" id="ARBA00022692"/>
    </source>
</evidence>
<feature type="transmembrane region" description="Helical" evidence="7">
    <location>
        <begin position="281"/>
        <end position="307"/>
    </location>
</feature>
<dbReference type="PROSITE" id="PS50928">
    <property type="entry name" value="ABC_TM1"/>
    <property type="match status" value="1"/>
</dbReference>
<evidence type="ECO:0000313" key="9">
    <source>
        <dbReference type="EMBL" id="EPR35473.1"/>
    </source>
</evidence>
<dbReference type="GO" id="GO:0005886">
    <property type="term" value="C:plasma membrane"/>
    <property type="evidence" value="ECO:0007669"/>
    <property type="project" value="UniProtKB-SubCell"/>
</dbReference>
<reference evidence="9 10" key="1">
    <citation type="journal article" date="2013" name="Genome Announc.">
        <title>Draft genome sequences for three mercury-methylating, sulfate-reducing bacteria.</title>
        <authorList>
            <person name="Brown S.D."/>
            <person name="Hurt R.A.Jr."/>
            <person name="Gilmour C.C."/>
            <person name="Elias D.A."/>
        </authorList>
    </citation>
    <scope>NUCLEOTIDE SEQUENCE [LARGE SCALE GENOMIC DNA]</scope>
    <source>
        <strain evidence="9 10">DSM 16529</strain>
    </source>
</reference>
<dbReference type="Gene3D" id="1.10.3720.10">
    <property type="entry name" value="MetI-like"/>
    <property type="match status" value="1"/>
</dbReference>
<keyword evidence="10" id="KW-1185">Reference proteome</keyword>
<comment type="subcellular location">
    <subcellularLocation>
        <location evidence="1 7">Cell membrane</location>
        <topology evidence="1 7">Multi-pass membrane protein</topology>
    </subcellularLocation>
</comment>
<evidence type="ECO:0000256" key="6">
    <source>
        <dbReference type="ARBA" id="ARBA00023136"/>
    </source>
</evidence>
<organism evidence="9 10">
    <name type="scientific">Alkalidesulfovibrio alkalitolerans DSM 16529</name>
    <dbReference type="NCBI Taxonomy" id="1121439"/>
    <lineage>
        <taxon>Bacteria</taxon>
        <taxon>Pseudomonadati</taxon>
        <taxon>Thermodesulfobacteriota</taxon>
        <taxon>Desulfovibrionia</taxon>
        <taxon>Desulfovibrionales</taxon>
        <taxon>Desulfovibrionaceae</taxon>
        <taxon>Alkalidesulfovibrio</taxon>
    </lineage>
</organism>
<dbReference type="PATRIC" id="fig|1121439.3.peg.562"/>
<dbReference type="eggNOG" id="COG0601">
    <property type="taxonomic scope" value="Bacteria"/>
</dbReference>
<gene>
    <name evidence="9" type="ORF">dsat_2174</name>
</gene>
<dbReference type="InterPro" id="IPR000515">
    <property type="entry name" value="MetI-like"/>
</dbReference>
<comment type="similarity">
    <text evidence="7">Belongs to the binding-protein-dependent transport system permease family.</text>
</comment>
<proteinExistence type="inferred from homology"/>
<evidence type="ECO:0000256" key="3">
    <source>
        <dbReference type="ARBA" id="ARBA00022475"/>
    </source>
</evidence>
<name>S7UT31_9BACT</name>